<reference evidence="2" key="1">
    <citation type="journal article" date="2019" name="Int. J. Syst. Evol. Microbiol.">
        <title>The Global Catalogue of Microorganisms (GCM) 10K type strain sequencing project: providing services to taxonomists for standard genome sequencing and annotation.</title>
        <authorList>
            <consortium name="The Broad Institute Genomics Platform"/>
            <consortium name="The Broad Institute Genome Sequencing Center for Infectious Disease"/>
            <person name="Wu L."/>
            <person name="Ma J."/>
        </authorList>
    </citation>
    <scope>NUCLEOTIDE SEQUENCE [LARGE SCALE GENOMIC DNA]</scope>
    <source>
        <strain evidence="2">KCTC 42903</strain>
    </source>
</reference>
<name>A0ABW5JP66_9FLAO</name>
<keyword evidence="2" id="KW-1185">Reference proteome</keyword>
<comment type="caution">
    <text evidence="1">The sequence shown here is derived from an EMBL/GenBank/DDBJ whole genome shotgun (WGS) entry which is preliminary data.</text>
</comment>
<evidence type="ECO:0000313" key="2">
    <source>
        <dbReference type="Proteomes" id="UP001597441"/>
    </source>
</evidence>
<accession>A0ABW5JP66</accession>
<gene>
    <name evidence="1" type="ORF">ACFSQS_03945</name>
</gene>
<dbReference type="RefSeq" id="WP_388014420.1">
    <property type="nucleotide sequence ID" value="NZ_JBHUDT010000001.1"/>
</dbReference>
<dbReference type="EMBL" id="JBHULK010000001">
    <property type="protein sequence ID" value="MFD2534248.1"/>
    <property type="molecule type" value="Genomic_DNA"/>
</dbReference>
<dbReference type="Gene3D" id="3.40.50.300">
    <property type="entry name" value="P-loop containing nucleotide triphosphate hydrolases"/>
    <property type="match status" value="1"/>
</dbReference>
<sequence>MLYIISGVSRAGKTIVAKKLASQKGISYLSLDWLVMGFTNGIPEYGLHHMLLPDEIAKKIWGFFKAIVESMLWNDVDYIIEGEAILPELIIELFNKHPNKLKICFLGFADISVDKKVEEIKEFSCGKKDWLIDKSDKYMRNHVKNMMAHSKTIKASCNKHNLRYFDVSKNFVTAINNAMCYLKT</sequence>
<dbReference type="InterPro" id="IPR027417">
    <property type="entry name" value="P-loop_NTPase"/>
</dbReference>
<dbReference type="Proteomes" id="UP001597441">
    <property type="component" value="Unassembled WGS sequence"/>
</dbReference>
<dbReference type="SUPFAM" id="SSF52540">
    <property type="entry name" value="P-loop containing nucleoside triphosphate hydrolases"/>
    <property type="match status" value="1"/>
</dbReference>
<proteinExistence type="predicted"/>
<evidence type="ECO:0008006" key="3">
    <source>
        <dbReference type="Google" id="ProtNLM"/>
    </source>
</evidence>
<evidence type="ECO:0000313" key="1">
    <source>
        <dbReference type="EMBL" id="MFD2534248.1"/>
    </source>
</evidence>
<organism evidence="1 2">
    <name type="scientific">Gelatiniphilus marinus</name>
    <dbReference type="NCBI Taxonomy" id="1759464"/>
    <lineage>
        <taxon>Bacteria</taxon>
        <taxon>Pseudomonadati</taxon>
        <taxon>Bacteroidota</taxon>
        <taxon>Flavobacteriia</taxon>
        <taxon>Flavobacteriales</taxon>
        <taxon>Flavobacteriaceae</taxon>
        <taxon>Gelatiniphilus</taxon>
    </lineage>
</organism>
<protein>
    <recommendedName>
        <fullName evidence="3">Adenylate kinase</fullName>
    </recommendedName>
</protein>